<dbReference type="PANTHER" id="PTHR44591:SF3">
    <property type="entry name" value="RESPONSE REGULATORY DOMAIN-CONTAINING PROTEIN"/>
    <property type="match status" value="1"/>
</dbReference>
<gene>
    <name evidence="4" type="ORF">M0L20_25130</name>
</gene>
<proteinExistence type="predicted"/>
<evidence type="ECO:0000256" key="2">
    <source>
        <dbReference type="PROSITE-ProRule" id="PRU00169"/>
    </source>
</evidence>
<evidence type="ECO:0000313" key="5">
    <source>
        <dbReference type="Proteomes" id="UP001202180"/>
    </source>
</evidence>
<dbReference type="PROSITE" id="PS50110">
    <property type="entry name" value="RESPONSE_REGULATORY"/>
    <property type="match status" value="1"/>
</dbReference>
<feature type="modified residue" description="4-aspartylphosphate" evidence="2">
    <location>
        <position position="59"/>
    </location>
</feature>
<sequence length="149" mass="17313">MHRFPILLLEDDLAIVDIIQRTAKISFPQASFIRVDSFEEAVIYFYNLEGYGPKLVLIDINLVGSKTGLDFLALLKEHPIGRLIPAIVLSASPSLQHRRQAYQLGATSFFRKPFSLQDWKKLFELIQVYWYQTVSLAPTWYEKHVRESR</sequence>
<dbReference type="InterPro" id="IPR011006">
    <property type="entry name" value="CheY-like_superfamily"/>
</dbReference>
<dbReference type="PANTHER" id="PTHR44591">
    <property type="entry name" value="STRESS RESPONSE REGULATOR PROTEIN 1"/>
    <property type="match status" value="1"/>
</dbReference>
<dbReference type="SUPFAM" id="SSF52172">
    <property type="entry name" value="CheY-like"/>
    <property type="match status" value="1"/>
</dbReference>
<keyword evidence="5" id="KW-1185">Reference proteome</keyword>
<dbReference type="RefSeq" id="WP_232563399.1">
    <property type="nucleotide sequence ID" value="NZ_JALPRF010000006.1"/>
</dbReference>
<name>A0ABT0HSM3_9BACT</name>
<dbReference type="Proteomes" id="UP001202180">
    <property type="component" value="Unassembled WGS sequence"/>
</dbReference>
<keyword evidence="1 2" id="KW-0597">Phosphoprotein</keyword>
<dbReference type="SMART" id="SM00448">
    <property type="entry name" value="REC"/>
    <property type="match status" value="1"/>
</dbReference>
<reference evidence="4 5" key="1">
    <citation type="submission" date="2022-04" db="EMBL/GenBank/DDBJ databases">
        <title>Spirosoma sp. strain RP8 genome sequencing and assembly.</title>
        <authorList>
            <person name="Jung Y."/>
        </authorList>
    </citation>
    <scope>NUCLEOTIDE SEQUENCE [LARGE SCALE GENOMIC DNA]</scope>
    <source>
        <strain evidence="4 5">RP8</strain>
    </source>
</reference>
<evidence type="ECO:0000259" key="3">
    <source>
        <dbReference type="PROSITE" id="PS50110"/>
    </source>
</evidence>
<evidence type="ECO:0000256" key="1">
    <source>
        <dbReference type="ARBA" id="ARBA00022553"/>
    </source>
</evidence>
<dbReference type="EMBL" id="JALPRF010000006">
    <property type="protein sequence ID" value="MCK8495180.1"/>
    <property type="molecule type" value="Genomic_DNA"/>
</dbReference>
<accession>A0ABT0HSM3</accession>
<feature type="domain" description="Response regulatory" evidence="3">
    <location>
        <begin position="5"/>
        <end position="127"/>
    </location>
</feature>
<dbReference type="InterPro" id="IPR050595">
    <property type="entry name" value="Bact_response_regulator"/>
</dbReference>
<dbReference type="InterPro" id="IPR001789">
    <property type="entry name" value="Sig_transdc_resp-reg_receiver"/>
</dbReference>
<organism evidence="4 5">
    <name type="scientific">Spirosoma liriopis</name>
    <dbReference type="NCBI Taxonomy" id="2937440"/>
    <lineage>
        <taxon>Bacteria</taxon>
        <taxon>Pseudomonadati</taxon>
        <taxon>Bacteroidota</taxon>
        <taxon>Cytophagia</taxon>
        <taxon>Cytophagales</taxon>
        <taxon>Cytophagaceae</taxon>
        <taxon>Spirosoma</taxon>
    </lineage>
</organism>
<protein>
    <submittedName>
        <fullName evidence="4">Response regulator</fullName>
    </submittedName>
</protein>
<dbReference type="Gene3D" id="3.40.50.2300">
    <property type="match status" value="1"/>
</dbReference>
<dbReference type="Pfam" id="PF00072">
    <property type="entry name" value="Response_reg"/>
    <property type="match status" value="1"/>
</dbReference>
<comment type="caution">
    <text evidence="4">The sequence shown here is derived from an EMBL/GenBank/DDBJ whole genome shotgun (WGS) entry which is preliminary data.</text>
</comment>
<evidence type="ECO:0000313" key="4">
    <source>
        <dbReference type="EMBL" id="MCK8495180.1"/>
    </source>
</evidence>